<comment type="caution">
    <text evidence="9">The sequence shown here is derived from an EMBL/GenBank/DDBJ whole genome shotgun (WGS) entry which is preliminary data.</text>
</comment>
<feature type="transmembrane region" description="Helical" evidence="8">
    <location>
        <begin position="126"/>
        <end position="146"/>
    </location>
</feature>
<evidence type="ECO:0000256" key="7">
    <source>
        <dbReference type="ARBA" id="ARBA00023136"/>
    </source>
</evidence>
<evidence type="ECO:0000256" key="8">
    <source>
        <dbReference type="SAM" id="Phobius"/>
    </source>
</evidence>
<dbReference type="PANTHER" id="PTHR30472:SF25">
    <property type="entry name" value="ABC TRANSPORTER PERMEASE PROTEIN MJ0876-RELATED"/>
    <property type="match status" value="1"/>
</dbReference>
<feature type="transmembrane region" description="Helical" evidence="8">
    <location>
        <begin position="71"/>
        <end position="93"/>
    </location>
</feature>
<dbReference type="Proteomes" id="UP000297951">
    <property type="component" value="Unassembled WGS sequence"/>
</dbReference>
<dbReference type="GO" id="GO:0022857">
    <property type="term" value="F:transmembrane transporter activity"/>
    <property type="evidence" value="ECO:0007669"/>
    <property type="project" value="InterPro"/>
</dbReference>
<evidence type="ECO:0000256" key="5">
    <source>
        <dbReference type="ARBA" id="ARBA00022692"/>
    </source>
</evidence>
<feature type="transmembrane region" description="Helical" evidence="8">
    <location>
        <begin position="100"/>
        <end position="120"/>
    </location>
</feature>
<dbReference type="FunFam" id="1.10.3470.10:FF:000001">
    <property type="entry name" value="Vitamin B12 ABC transporter permease BtuC"/>
    <property type="match status" value="1"/>
</dbReference>
<dbReference type="SUPFAM" id="SSF81345">
    <property type="entry name" value="ABC transporter involved in vitamin B12 uptake, BtuC"/>
    <property type="match status" value="1"/>
</dbReference>
<comment type="similarity">
    <text evidence="2">Belongs to the binding-protein-dependent transport system permease family. FecCD subfamily.</text>
</comment>
<comment type="subcellular location">
    <subcellularLocation>
        <location evidence="1">Cell membrane</location>
        <topology evidence="1">Multi-pass membrane protein</topology>
    </subcellularLocation>
</comment>
<dbReference type="PANTHER" id="PTHR30472">
    <property type="entry name" value="FERRIC ENTEROBACTIN TRANSPORT SYSTEM PERMEASE PROTEIN"/>
    <property type="match status" value="1"/>
</dbReference>
<accession>A0A4Y9F2C6</accession>
<proteinExistence type="inferred from homology"/>
<feature type="transmembrane region" description="Helical" evidence="8">
    <location>
        <begin position="314"/>
        <end position="335"/>
    </location>
</feature>
<dbReference type="GO" id="GO:0005886">
    <property type="term" value="C:plasma membrane"/>
    <property type="evidence" value="ECO:0007669"/>
    <property type="project" value="UniProtKB-SubCell"/>
</dbReference>
<evidence type="ECO:0000313" key="9">
    <source>
        <dbReference type="EMBL" id="TFU20900.1"/>
    </source>
</evidence>
<dbReference type="EMBL" id="SPQC01000044">
    <property type="protein sequence ID" value="TFU20900.1"/>
    <property type="molecule type" value="Genomic_DNA"/>
</dbReference>
<feature type="transmembrane region" description="Helical" evidence="8">
    <location>
        <begin position="158"/>
        <end position="180"/>
    </location>
</feature>
<evidence type="ECO:0000256" key="4">
    <source>
        <dbReference type="ARBA" id="ARBA00022475"/>
    </source>
</evidence>
<sequence>MQVRSSTLTAVFTALPLLLLGTVLISASLGQFEIPLPQVAGGILRNLGLASADPAMQLADATLWNIRLPRILLGLLVGAALGASGALMQAVFGNPLAEPGVIGISAGAAVGACGAIVLGLNALGMFTVPLCAFACALATTALVYLFSRSGGRAEVLSMILTGIAVTAVANALIALMVFIADDASRDQIIFWQMGSLNGATWAAVATSAPIVGVGIIGSFLLARQLNLLALGERAAAHSGVHVERLRLAAIVCTALLTGAAVAYAGIIAFVGLIVPHLLRMVVGPSNRVLLPASALGGALLIAASDLAARTLMSFADLPIGIFTALVGGPTFFVLLRRTLTKGAL</sequence>
<keyword evidence="7 8" id="KW-0472">Membrane</keyword>
<dbReference type="GO" id="GO:0033214">
    <property type="term" value="P:siderophore-iron import into cell"/>
    <property type="evidence" value="ECO:0007669"/>
    <property type="project" value="TreeGrafter"/>
</dbReference>
<dbReference type="CDD" id="cd06550">
    <property type="entry name" value="TM_ABC_iron-siderophores_like"/>
    <property type="match status" value="1"/>
</dbReference>
<dbReference type="InterPro" id="IPR037294">
    <property type="entry name" value="ABC_BtuC-like"/>
</dbReference>
<evidence type="ECO:0000256" key="6">
    <source>
        <dbReference type="ARBA" id="ARBA00022989"/>
    </source>
</evidence>
<reference evidence="9 10" key="1">
    <citation type="submission" date="2019-03" db="EMBL/GenBank/DDBJ databases">
        <title>Diversity of the mouse oral microbiome.</title>
        <authorList>
            <person name="Joseph S."/>
            <person name="Aduse-Opoku J."/>
            <person name="Curtis M."/>
            <person name="Wade W."/>
            <person name="Hashim A."/>
        </authorList>
    </citation>
    <scope>NUCLEOTIDE SEQUENCE [LARGE SCALE GENOMIC DNA]</scope>
    <source>
        <strain evidence="10">irhom_31</strain>
    </source>
</reference>
<dbReference type="Gene3D" id="1.10.3470.10">
    <property type="entry name" value="ABC transporter involved in vitamin B12 uptake, BtuC"/>
    <property type="match status" value="1"/>
</dbReference>
<dbReference type="InterPro" id="IPR000522">
    <property type="entry name" value="ABC_transptr_permease_BtuC"/>
</dbReference>
<evidence type="ECO:0000256" key="2">
    <source>
        <dbReference type="ARBA" id="ARBA00007935"/>
    </source>
</evidence>
<dbReference type="OrthoDB" id="9782305at2"/>
<evidence type="ECO:0000313" key="10">
    <source>
        <dbReference type="Proteomes" id="UP000297951"/>
    </source>
</evidence>
<organism evidence="9 10">
    <name type="scientific">Rothia nasimurium</name>
    <dbReference type="NCBI Taxonomy" id="85336"/>
    <lineage>
        <taxon>Bacteria</taxon>
        <taxon>Bacillati</taxon>
        <taxon>Actinomycetota</taxon>
        <taxon>Actinomycetes</taxon>
        <taxon>Micrococcales</taxon>
        <taxon>Micrococcaceae</taxon>
        <taxon>Rothia</taxon>
    </lineage>
</organism>
<keyword evidence="6 8" id="KW-1133">Transmembrane helix</keyword>
<evidence type="ECO:0000256" key="1">
    <source>
        <dbReference type="ARBA" id="ARBA00004651"/>
    </source>
</evidence>
<feature type="transmembrane region" description="Helical" evidence="8">
    <location>
        <begin position="200"/>
        <end position="222"/>
    </location>
</feature>
<feature type="transmembrane region" description="Helical" evidence="8">
    <location>
        <begin position="247"/>
        <end position="276"/>
    </location>
</feature>
<dbReference type="AlphaFoldDB" id="A0A4Y9F2C6"/>
<keyword evidence="4" id="KW-1003">Cell membrane</keyword>
<keyword evidence="3" id="KW-0813">Transport</keyword>
<gene>
    <name evidence="9" type="ORF">E4U03_10380</name>
</gene>
<keyword evidence="5 8" id="KW-0812">Transmembrane</keyword>
<name>A0A4Y9F2C6_9MICC</name>
<protein>
    <submittedName>
        <fullName evidence="9">Iron ABC transporter permease</fullName>
    </submittedName>
</protein>
<dbReference type="Pfam" id="PF01032">
    <property type="entry name" value="FecCD"/>
    <property type="match status" value="1"/>
</dbReference>
<evidence type="ECO:0000256" key="3">
    <source>
        <dbReference type="ARBA" id="ARBA00022448"/>
    </source>
</evidence>